<dbReference type="GO" id="GO:0016746">
    <property type="term" value="F:acyltransferase activity"/>
    <property type="evidence" value="ECO:0007669"/>
    <property type="project" value="UniProtKB-KW"/>
</dbReference>
<keyword evidence="5" id="KW-1185">Reference proteome</keyword>
<dbReference type="PROSITE" id="PS51186">
    <property type="entry name" value="GNAT"/>
    <property type="match status" value="1"/>
</dbReference>
<dbReference type="InterPro" id="IPR016181">
    <property type="entry name" value="Acyl_CoA_acyltransferase"/>
</dbReference>
<keyword evidence="1 4" id="KW-0808">Transferase</keyword>
<dbReference type="RefSeq" id="WP_275632914.1">
    <property type="nucleotide sequence ID" value="NZ_JARGYD010000004.1"/>
</dbReference>
<evidence type="ECO:0000259" key="3">
    <source>
        <dbReference type="PROSITE" id="PS51186"/>
    </source>
</evidence>
<evidence type="ECO:0000313" key="5">
    <source>
        <dbReference type="Proteomes" id="UP001595632"/>
    </source>
</evidence>
<protein>
    <submittedName>
        <fullName evidence="4">GNAT family N-acetyltransferase</fullName>
        <ecNumber evidence="4">2.3.-.-</ecNumber>
    </submittedName>
</protein>
<dbReference type="SUPFAM" id="SSF55729">
    <property type="entry name" value="Acyl-CoA N-acyltransferases (Nat)"/>
    <property type="match status" value="1"/>
</dbReference>
<dbReference type="PANTHER" id="PTHR43877">
    <property type="entry name" value="AMINOALKYLPHOSPHONATE N-ACETYLTRANSFERASE-RELATED-RELATED"/>
    <property type="match status" value="1"/>
</dbReference>
<evidence type="ECO:0000313" key="4">
    <source>
        <dbReference type="EMBL" id="MFC3142934.1"/>
    </source>
</evidence>
<dbReference type="EMBL" id="JBHRTB010000010">
    <property type="protein sequence ID" value="MFC3142934.1"/>
    <property type="molecule type" value="Genomic_DNA"/>
</dbReference>
<comment type="caution">
    <text evidence="4">The sequence shown here is derived from an EMBL/GenBank/DDBJ whole genome shotgun (WGS) entry which is preliminary data.</text>
</comment>
<dbReference type="InterPro" id="IPR000182">
    <property type="entry name" value="GNAT_dom"/>
</dbReference>
<proteinExistence type="predicted"/>
<dbReference type="Pfam" id="PF00583">
    <property type="entry name" value="Acetyltransf_1"/>
    <property type="match status" value="1"/>
</dbReference>
<dbReference type="Proteomes" id="UP001595632">
    <property type="component" value="Unassembled WGS sequence"/>
</dbReference>
<sequence>MIWREARREDVPAVVALLANDFLGQGREQSDMDGYFSAFDAMADEGANHLIVGEEDGVVVATYQITFISGLSISAARRAQVEGVRVSDTMRGRGLGRAMFDDAEARARAAGCRLMQLTMNAQRTESRKFYEALGYDPSHVGFKKTLV</sequence>
<keyword evidence="2 4" id="KW-0012">Acyltransferase</keyword>
<dbReference type="CDD" id="cd04301">
    <property type="entry name" value="NAT_SF"/>
    <property type="match status" value="1"/>
</dbReference>
<dbReference type="PANTHER" id="PTHR43877:SF2">
    <property type="entry name" value="AMINOALKYLPHOSPHONATE N-ACETYLTRANSFERASE-RELATED"/>
    <property type="match status" value="1"/>
</dbReference>
<gene>
    <name evidence="4" type="ORF">ACFOGP_09450</name>
</gene>
<dbReference type="InterPro" id="IPR050832">
    <property type="entry name" value="Bact_Acetyltransf"/>
</dbReference>
<accession>A0ABV7GMW3</accession>
<dbReference type="EC" id="2.3.-.-" evidence="4"/>
<evidence type="ECO:0000256" key="2">
    <source>
        <dbReference type="ARBA" id="ARBA00023315"/>
    </source>
</evidence>
<evidence type="ECO:0000256" key="1">
    <source>
        <dbReference type="ARBA" id="ARBA00022679"/>
    </source>
</evidence>
<reference evidence="5" key="1">
    <citation type="journal article" date="2019" name="Int. J. Syst. Evol. Microbiol.">
        <title>The Global Catalogue of Microorganisms (GCM) 10K type strain sequencing project: providing services to taxonomists for standard genome sequencing and annotation.</title>
        <authorList>
            <consortium name="The Broad Institute Genomics Platform"/>
            <consortium name="The Broad Institute Genome Sequencing Center for Infectious Disease"/>
            <person name="Wu L."/>
            <person name="Ma J."/>
        </authorList>
    </citation>
    <scope>NUCLEOTIDE SEQUENCE [LARGE SCALE GENOMIC DNA]</scope>
    <source>
        <strain evidence="5">KCTC 52366</strain>
    </source>
</reference>
<name>A0ABV7GMW3_9RHOB</name>
<feature type="domain" description="N-acetyltransferase" evidence="3">
    <location>
        <begin position="1"/>
        <end position="147"/>
    </location>
</feature>
<organism evidence="4 5">
    <name type="scientific">Psychromarinibacter halotolerans</name>
    <dbReference type="NCBI Taxonomy" id="1775175"/>
    <lineage>
        <taxon>Bacteria</taxon>
        <taxon>Pseudomonadati</taxon>
        <taxon>Pseudomonadota</taxon>
        <taxon>Alphaproteobacteria</taxon>
        <taxon>Rhodobacterales</taxon>
        <taxon>Paracoccaceae</taxon>
        <taxon>Psychromarinibacter</taxon>
    </lineage>
</organism>
<dbReference type="Gene3D" id="3.40.630.30">
    <property type="match status" value="1"/>
</dbReference>